<dbReference type="OrthoDB" id="273211at2759"/>
<dbReference type="Proteomes" id="UP000051952">
    <property type="component" value="Unassembled WGS sequence"/>
</dbReference>
<evidence type="ECO:0000313" key="3">
    <source>
        <dbReference type="Proteomes" id="UP000051952"/>
    </source>
</evidence>
<sequence length="532" mass="58112">MSPEFVAPRSALWRLMAYLHIIHAHQPNPTAFVNDVVSRCILPGSLERLRRNTTAFLQDSPQERDSIVPFLAKGSVFEIAVLSPVSLEDFDDCFDDVLPIHASSVLRRAFRLTPASAETSAETAAPKAITSLSAQFLIEGVDRWMNDENECSKEERMRMVRACGVSPAAIDEGLQLNPYALSDFVIDVIFPEGSLWLDASVGGQDWVTGVYASSVRTQGDLSMAQFFWDNRAKRSRLGSDDAEQKNSTDALNGGEEKRKTTDSKKKESVSKQAVPTTASAHDNNDDVIVTLAATATTAQVAEEEQEELIVSEDNIQELLSTAPHLLPREVLVARRKSIMDPTITAFDLESHFTTAELKSEVAKVRDEIKSRQKSTPPPTTTKGSNAKPALTIDDKDLWKGKKSDMALKLVKTILPLIRTQYQALPPLIVDVDADSSSDGACGTPSPAAADTTIENNGECDNTVQAYLESPSIKSASPKVLTKLLVDTFSRAQLNDYLSTPESAGGPPRLSHDEILKLKTKLDCAKRIVADCN</sequence>
<dbReference type="EMBL" id="CYKH01001865">
    <property type="protein sequence ID" value="CUG90803.1"/>
    <property type="molecule type" value="Genomic_DNA"/>
</dbReference>
<keyword evidence="3" id="KW-1185">Reference proteome</keyword>
<dbReference type="AlphaFoldDB" id="A0A0S4JH57"/>
<evidence type="ECO:0000313" key="2">
    <source>
        <dbReference type="EMBL" id="CUG90803.1"/>
    </source>
</evidence>
<name>A0A0S4JH57_BODSA</name>
<gene>
    <name evidence="2" type="ORF">BSAL_28885</name>
</gene>
<reference evidence="3" key="1">
    <citation type="submission" date="2015-09" db="EMBL/GenBank/DDBJ databases">
        <authorList>
            <consortium name="Pathogen Informatics"/>
        </authorList>
    </citation>
    <scope>NUCLEOTIDE SEQUENCE [LARGE SCALE GENOMIC DNA]</scope>
    <source>
        <strain evidence="3">Lake Konstanz</strain>
    </source>
</reference>
<dbReference type="VEuPathDB" id="TriTrypDB:BSAL_28885"/>
<feature type="region of interest" description="Disordered" evidence="1">
    <location>
        <begin position="237"/>
        <end position="282"/>
    </location>
</feature>
<feature type="compositionally biased region" description="Basic and acidic residues" evidence="1">
    <location>
        <begin position="237"/>
        <end position="246"/>
    </location>
</feature>
<organism evidence="2 3">
    <name type="scientific">Bodo saltans</name>
    <name type="common">Flagellated protozoan</name>
    <dbReference type="NCBI Taxonomy" id="75058"/>
    <lineage>
        <taxon>Eukaryota</taxon>
        <taxon>Discoba</taxon>
        <taxon>Euglenozoa</taxon>
        <taxon>Kinetoplastea</taxon>
        <taxon>Metakinetoplastina</taxon>
        <taxon>Eubodonida</taxon>
        <taxon>Bodonidae</taxon>
        <taxon>Bodo</taxon>
    </lineage>
</organism>
<accession>A0A0S4JH57</accession>
<evidence type="ECO:0000256" key="1">
    <source>
        <dbReference type="SAM" id="MobiDB-lite"/>
    </source>
</evidence>
<protein>
    <submittedName>
        <fullName evidence="2">Uncharacterized protein</fullName>
    </submittedName>
</protein>
<feature type="region of interest" description="Disordered" evidence="1">
    <location>
        <begin position="365"/>
        <end position="388"/>
    </location>
</feature>
<proteinExistence type="predicted"/>
<feature type="compositionally biased region" description="Basic and acidic residues" evidence="1">
    <location>
        <begin position="254"/>
        <end position="269"/>
    </location>
</feature>
<feature type="compositionally biased region" description="Polar residues" evidence="1">
    <location>
        <begin position="270"/>
        <end position="281"/>
    </location>
</feature>